<reference evidence="10" key="1">
    <citation type="submission" date="2020-05" db="EMBL/GenBank/DDBJ databases">
        <authorList>
            <person name="Chiriac C."/>
            <person name="Salcher M."/>
            <person name="Ghai R."/>
            <person name="Kavagutti S V."/>
        </authorList>
    </citation>
    <scope>NUCLEOTIDE SEQUENCE</scope>
</reference>
<dbReference type="SUPFAM" id="SSF52096">
    <property type="entry name" value="ClpP/crotonase"/>
    <property type="match status" value="1"/>
</dbReference>
<keyword evidence="3" id="KW-0413">Isomerase</keyword>
<evidence type="ECO:0000313" key="7">
    <source>
        <dbReference type="EMBL" id="CAB4610757.1"/>
    </source>
</evidence>
<evidence type="ECO:0000256" key="1">
    <source>
        <dbReference type="ARBA" id="ARBA00004275"/>
    </source>
</evidence>
<dbReference type="EMBL" id="CAFBOK010000146">
    <property type="protein sequence ID" value="CAB4989905.1"/>
    <property type="molecule type" value="Genomic_DNA"/>
</dbReference>
<evidence type="ECO:0000313" key="11">
    <source>
        <dbReference type="EMBL" id="CAB5072580.1"/>
    </source>
</evidence>
<dbReference type="AlphaFoldDB" id="A0A6J7NC95"/>
<protein>
    <submittedName>
        <fullName evidence="10">Unannotated protein</fullName>
    </submittedName>
</protein>
<dbReference type="CDD" id="cd06558">
    <property type="entry name" value="crotonase-like"/>
    <property type="match status" value="1"/>
</dbReference>
<dbReference type="GO" id="GO:0005777">
    <property type="term" value="C:peroxisome"/>
    <property type="evidence" value="ECO:0007669"/>
    <property type="project" value="UniProtKB-SubCell"/>
</dbReference>
<dbReference type="PANTHER" id="PTHR43684">
    <property type="match status" value="1"/>
</dbReference>
<evidence type="ECO:0000256" key="3">
    <source>
        <dbReference type="ARBA" id="ARBA00023235"/>
    </source>
</evidence>
<evidence type="ECO:0000313" key="4">
    <source>
        <dbReference type="EMBL" id="CAB4329424.1"/>
    </source>
</evidence>
<dbReference type="EMBL" id="CAFBNJ010000001">
    <property type="protein sequence ID" value="CAB4938631.1"/>
    <property type="molecule type" value="Genomic_DNA"/>
</dbReference>
<dbReference type="GO" id="GO:0004165">
    <property type="term" value="F:delta(3)-delta(2)-enoyl-CoA isomerase activity"/>
    <property type="evidence" value="ECO:0007669"/>
    <property type="project" value="UniProtKB-ARBA"/>
</dbReference>
<evidence type="ECO:0000313" key="9">
    <source>
        <dbReference type="EMBL" id="CAB4938631.1"/>
    </source>
</evidence>
<gene>
    <name evidence="6" type="ORF">UFOPK1762_00035</name>
    <name evidence="7" type="ORF">UFOPK1906_00014</name>
    <name evidence="8" type="ORF">UFOPK2624_00041</name>
    <name evidence="4" type="ORF">UFOPK3331_00033</name>
    <name evidence="9" type="ORF">UFOPK3785_00019</name>
    <name evidence="10" type="ORF">UFOPK3927_01237</name>
    <name evidence="5" type="ORF">UFOPK4201_02160</name>
    <name evidence="11" type="ORF">UFOPK4371_00033</name>
</gene>
<evidence type="ECO:0000313" key="5">
    <source>
        <dbReference type="EMBL" id="CAB4373106.1"/>
    </source>
</evidence>
<dbReference type="InterPro" id="IPR001753">
    <property type="entry name" value="Enoyl-CoA_hydra/iso"/>
</dbReference>
<dbReference type="EMBL" id="CAEUNJ010000166">
    <property type="protein sequence ID" value="CAB4373106.1"/>
    <property type="molecule type" value="Genomic_DNA"/>
</dbReference>
<dbReference type="EMBL" id="CAEZXY010000001">
    <property type="protein sequence ID" value="CAB4692166.1"/>
    <property type="molecule type" value="Genomic_DNA"/>
</dbReference>
<dbReference type="Pfam" id="PF00378">
    <property type="entry name" value="ECH_1"/>
    <property type="match status" value="1"/>
</dbReference>
<dbReference type="EMBL" id="CAESAL010000001">
    <property type="protein sequence ID" value="CAB4329424.1"/>
    <property type="molecule type" value="Genomic_DNA"/>
</dbReference>
<dbReference type="Gene3D" id="3.90.226.10">
    <property type="entry name" value="2-enoyl-CoA Hydratase, Chain A, domain 1"/>
    <property type="match status" value="1"/>
</dbReference>
<keyword evidence="2" id="KW-0576">Peroxisome</keyword>
<dbReference type="EMBL" id="CAEZTY010000001">
    <property type="protein sequence ID" value="CAB4574375.1"/>
    <property type="molecule type" value="Genomic_DNA"/>
</dbReference>
<accession>A0A6J7NC95</accession>
<proteinExistence type="predicted"/>
<dbReference type="InterPro" id="IPR029045">
    <property type="entry name" value="ClpP/crotonase-like_dom_sf"/>
</dbReference>
<sequence length="238" mass="25864">MSDGLVFDEDISIGLAILTIDRPASKNAFTTAMWTAGAEFLHRVAADDRLRVVLVNATSDVFCAGADVKDFQSSKDAGRPFHNFLDELTDFPKPIVGAVNGAAVGSGFTMLAYIDVLLASTNARFRAPFVQMGLVPEAGSSRMLPELLGWQAAADLMFTSGWLSADEAFRLGFVRELLEPAELQSVARARAEHIASMPLESLMATKRLLLDGRTGIGAVRQRESALFRERLASREELQ</sequence>
<dbReference type="PANTHER" id="PTHR43684:SF1">
    <property type="entry name" value="ENOYL-COA DELTA ISOMERASE 2"/>
    <property type="match status" value="1"/>
</dbReference>
<comment type="subcellular location">
    <subcellularLocation>
        <location evidence="1">Peroxisome</location>
    </subcellularLocation>
</comment>
<organism evidence="10">
    <name type="scientific">freshwater metagenome</name>
    <dbReference type="NCBI Taxonomy" id="449393"/>
    <lineage>
        <taxon>unclassified sequences</taxon>
        <taxon>metagenomes</taxon>
        <taxon>ecological metagenomes</taxon>
    </lineage>
</organism>
<dbReference type="InterPro" id="IPR051053">
    <property type="entry name" value="ECH/Chromodomain_protein"/>
</dbReference>
<dbReference type="EMBL" id="CAEZVC010000001">
    <property type="protein sequence ID" value="CAB4610757.1"/>
    <property type="molecule type" value="Genomic_DNA"/>
</dbReference>
<dbReference type="EMBL" id="CAFBRD010000001">
    <property type="protein sequence ID" value="CAB5072580.1"/>
    <property type="molecule type" value="Genomic_DNA"/>
</dbReference>
<evidence type="ECO:0000313" key="10">
    <source>
        <dbReference type="EMBL" id="CAB4989905.1"/>
    </source>
</evidence>
<evidence type="ECO:0000313" key="8">
    <source>
        <dbReference type="EMBL" id="CAB4692166.1"/>
    </source>
</evidence>
<name>A0A6J7NC95_9ZZZZ</name>
<evidence type="ECO:0000313" key="6">
    <source>
        <dbReference type="EMBL" id="CAB4574375.1"/>
    </source>
</evidence>
<evidence type="ECO:0000256" key="2">
    <source>
        <dbReference type="ARBA" id="ARBA00023140"/>
    </source>
</evidence>